<dbReference type="GO" id="GO:0006171">
    <property type="term" value="P:cAMP biosynthetic process"/>
    <property type="evidence" value="ECO:0007669"/>
    <property type="project" value="InterPro"/>
</dbReference>
<dbReference type="PANTHER" id="PTHR38760:SF1">
    <property type="entry name" value="ADENYLATE CYCLASE"/>
    <property type="match status" value="1"/>
</dbReference>
<evidence type="ECO:0000259" key="1">
    <source>
        <dbReference type="Pfam" id="PF12633"/>
    </source>
</evidence>
<evidence type="ECO:0000313" key="2">
    <source>
        <dbReference type="EMBL" id="MBN7827579.1"/>
    </source>
</evidence>
<protein>
    <submittedName>
        <fullName evidence="2">Class I adenylate cyclase</fullName>
    </submittedName>
</protein>
<feature type="domain" description="Adenylate cyclase class-I N-terminal" evidence="1">
    <location>
        <begin position="13"/>
        <end position="208"/>
    </location>
</feature>
<name>A0A939ISV8_9ALTE</name>
<dbReference type="GO" id="GO:0004016">
    <property type="term" value="F:adenylate cyclase activity"/>
    <property type="evidence" value="ECO:0007669"/>
    <property type="project" value="InterPro"/>
</dbReference>
<reference evidence="2" key="1">
    <citation type="submission" date="2021-03" db="EMBL/GenBank/DDBJ databases">
        <title>novel species isolated from a fishpond in China.</title>
        <authorList>
            <person name="Lu H."/>
            <person name="Cai Z."/>
        </authorList>
    </citation>
    <scope>NUCLEOTIDE SEQUENCE</scope>
    <source>
        <strain evidence="2">JCM 30855</strain>
    </source>
</reference>
<sequence length="649" mass="74695">MSIQKDLAIRLLRVLRYNKARIERALVLLPADKQPLFHILPFLLHVNHPDLPGYVDDKDVPFGLNNYSLRKQVGESLEQVFPELRPLFADMRQIWPRRRFIDSLVLMGSIGSIAQSASSDFDYWVCVDGEKLNEKSRELLEKKLRLVEKWAEQHELEVHFFLSEIDKVRQNDFGEADNESSGSAQAVFLKAEFYTTNIVVAGKLPFWWLIPDRISDLEYQQLIGSLTPGGSPDPRLFMDLGNLQQLDPNELFGAAIWQIVKAMDSPFKSVLKMAKLEVFLENLGQKQPLCNELKNRVHAGDLAPGALEHVDPYALMFDELIDHYQAANNQSVVQLLQLCLYIKCACHLSLGKAADNENFKDKIIRSYVQSWGWSEEKIKKVDRIRHWDFMEKSVLSRQIHGFLIGCYRRLSAGIARDNQLVSQEDMTVIGRKLDTFYSKKDGKIEYLRSVFDDELYCGTITVKATPYPNGTRRWRIYAGDQISRNGKTLEKSLLQSSLSPIELIVWGVWNRILDGNTRIQLDYHTEPVVEEDLYNLVAEVEKAFPPVRVSELSREALLSPARLQTCLAVINFESRRLKAEVESITFIYRNSWGELYTLSGMESVHRLWCEWQQSRSGHPLLVIIPQGTHKQRLIENFSRRSGIDSVRVL</sequence>
<evidence type="ECO:0000313" key="3">
    <source>
        <dbReference type="Proteomes" id="UP000664654"/>
    </source>
</evidence>
<dbReference type="Pfam" id="PF12633">
    <property type="entry name" value="Adenyl_cycl_N"/>
    <property type="match status" value="1"/>
</dbReference>
<organism evidence="2 3">
    <name type="scientific">Bowmanella dokdonensis</name>
    <dbReference type="NCBI Taxonomy" id="751969"/>
    <lineage>
        <taxon>Bacteria</taxon>
        <taxon>Pseudomonadati</taxon>
        <taxon>Pseudomonadota</taxon>
        <taxon>Gammaproteobacteria</taxon>
        <taxon>Alteromonadales</taxon>
        <taxon>Alteromonadaceae</taxon>
        <taxon>Bowmanella</taxon>
    </lineage>
</organism>
<dbReference type="Proteomes" id="UP000664654">
    <property type="component" value="Unassembled WGS sequence"/>
</dbReference>
<accession>A0A939ISV8</accession>
<proteinExistence type="predicted"/>
<dbReference type="EMBL" id="JAFKCV010000020">
    <property type="protein sequence ID" value="MBN7827579.1"/>
    <property type="molecule type" value="Genomic_DNA"/>
</dbReference>
<dbReference type="InterPro" id="IPR000274">
    <property type="entry name" value="Adenylate_cyclase_1"/>
</dbReference>
<dbReference type="RefSeq" id="WP_206575692.1">
    <property type="nucleotide sequence ID" value="NZ_JAFKCV010000020.1"/>
</dbReference>
<dbReference type="InterPro" id="IPR024685">
    <property type="entry name" value="Adenylate_cyclase_1_N"/>
</dbReference>
<dbReference type="PANTHER" id="PTHR38760">
    <property type="entry name" value="ADENYLATE CYCLASE"/>
    <property type="match status" value="1"/>
</dbReference>
<gene>
    <name evidence="2" type="ORF">J0A66_20280</name>
</gene>
<dbReference type="Pfam" id="PF01295">
    <property type="entry name" value="Adenylate_cycl"/>
    <property type="match status" value="1"/>
</dbReference>
<dbReference type="AlphaFoldDB" id="A0A939ISV8"/>
<comment type="caution">
    <text evidence="2">The sequence shown here is derived from an EMBL/GenBank/DDBJ whole genome shotgun (WGS) entry which is preliminary data.</text>
</comment>
<keyword evidence="3" id="KW-1185">Reference proteome</keyword>